<name>A0ABM9YQA6_ACIRA</name>
<proteinExistence type="predicted"/>
<gene>
    <name evidence="1" type="ORF">ACIRA0001_0911</name>
</gene>
<dbReference type="NCBIfam" id="NF045477">
    <property type="entry name" value="LPO_1073_dom"/>
    <property type="match status" value="1"/>
</dbReference>
<evidence type="ECO:0000313" key="2">
    <source>
        <dbReference type="Proteomes" id="UP000018419"/>
    </source>
</evidence>
<dbReference type="Proteomes" id="UP000018419">
    <property type="component" value="Unassembled WGS sequence"/>
</dbReference>
<organism evidence="1 2">
    <name type="scientific">Acinetobacter radioresistens SK82</name>
    <dbReference type="NCBI Taxonomy" id="596318"/>
    <lineage>
        <taxon>Bacteria</taxon>
        <taxon>Pseudomonadati</taxon>
        <taxon>Pseudomonadota</taxon>
        <taxon>Gammaproteobacteria</taxon>
        <taxon>Moraxellales</taxon>
        <taxon>Moraxellaceae</taxon>
        <taxon>Acinetobacter</taxon>
    </lineage>
</organism>
<protein>
    <submittedName>
        <fullName evidence="1">Uncharacterized protein</fullName>
    </submittedName>
</protein>
<comment type="caution">
    <text evidence="1">The sequence shown here is derived from an EMBL/GenBank/DDBJ whole genome shotgun (WGS) entry which is preliminary data.</text>
</comment>
<keyword evidence="2" id="KW-1185">Reference proteome</keyword>
<sequence length="317" mass="36049">MEAEASENSTVQQAARDIYNGPTLLQIIETIDYQIEKRVPELLLVHGPQLIEAENQKVQAEIQQFKQSINTMLESKLTTSSNSDQEAIKILSKVTDANFQYLFHEGLKNIIRRKENSSKQLLIELLSKKLDSDEADDNSYILDDAIETLSNISKNQINFLGFLTAIRNLTINITYQGEDFNCRNLVSMLNQKGLQQDEIEKIKNLSFTEYLKGLNTLTEYFLSLYPASVDVDYLASKGLIFTETKSFTLKSTDLILQNLYGTENFENLEKNLDILVPRLSMLLNHYGVKSVDELPAYSSKGLIIGNIIFNKFLKNPL</sequence>
<dbReference type="InterPro" id="IPR053773">
    <property type="entry name" value="Vpar_1526-like"/>
</dbReference>
<accession>A0ABM9YQA6</accession>
<evidence type="ECO:0000313" key="1">
    <source>
        <dbReference type="EMBL" id="EET83212.1"/>
    </source>
</evidence>
<dbReference type="EMBL" id="ACVR01000020">
    <property type="protein sequence ID" value="EET83212.1"/>
    <property type="molecule type" value="Genomic_DNA"/>
</dbReference>
<reference evidence="1 2" key="1">
    <citation type="submission" date="2009-07" db="EMBL/GenBank/DDBJ databases">
        <authorList>
            <person name="Madupu R."/>
            <person name="Durkin A.S."/>
            <person name="Torralba M."/>
            <person name="Methe B."/>
            <person name="Sutton G.G."/>
            <person name="Strausberg R.L."/>
            <person name="Nelson K.E."/>
        </authorList>
    </citation>
    <scope>NUCLEOTIDE SEQUENCE [LARGE SCALE GENOMIC DNA]</scope>
    <source>
        <strain evidence="1 2">SK82</strain>
    </source>
</reference>